<dbReference type="Proteomes" id="UP000247416">
    <property type="component" value="Unassembled WGS sequence"/>
</dbReference>
<evidence type="ECO:0000313" key="2">
    <source>
        <dbReference type="Proteomes" id="UP000247416"/>
    </source>
</evidence>
<dbReference type="OrthoDB" id="2847528at2"/>
<gene>
    <name evidence="1" type="ORF">BJ095_102266</name>
</gene>
<organism evidence="1 2">
    <name type="scientific">Ureibacillus chungkukjangi</name>
    <dbReference type="NCBI Taxonomy" id="1202712"/>
    <lineage>
        <taxon>Bacteria</taxon>
        <taxon>Bacillati</taxon>
        <taxon>Bacillota</taxon>
        <taxon>Bacilli</taxon>
        <taxon>Bacillales</taxon>
        <taxon>Caryophanaceae</taxon>
        <taxon>Ureibacillus</taxon>
    </lineage>
</organism>
<dbReference type="RefSeq" id="WP_107931638.1">
    <property type="nucleotide sequence ID" value="NZ_PYWJ01000001.1"/>
</dbReference>
<keyword evidence="2" id="KW-1185">Reference proteome</keyword>
<evidence type="ECO:0000313" key="1">
    <source>
        <dbReference type="EMBL" id="PYF08500.1"/>
    </source>
</evidence>
<proteinExistence type="predicted"/>
<reference evidence="1 2" key="1">
    <citation type="submission" date="2018-06" db="EMBL/GenBank/DDBJ databases">
        <title>Genomic Encyclopedia of Archaeal and Bacterial Type Strains, Phase II (KMG-II): from individual species to whole genera.</title>
        <authorList>
            <person name="Goeker M."/>
        </authorList>
    </citation>
    <scope>NUCLEOTIDE SEQUENCE [LARGE SCALE GENOMIC DNA]</scope>
    <source>
        <strain evidence="1 2">KACC 16626</strain>
    </source>
</reference>
<sequence length="178" mass="20108">MLETKKLLESKNLLIKIASGINPLDDTPIQEESFLHNPQIIRPLCFLTDYISYEIEKSKKPRKKPTDVIITDEQMEQVTLPAGSMGINEFAKAINAVIDRTVSKNVTGAMINKNLKELGILSEEVDEQGHRNTVTNDKSEGYGIESVTRTFNGREYQKVVFNQVGKEFLLKNFCELMG</sequence>
<accession>A0A318TX54</accession>
<comment type="caution">
    <text evidence="1">The sequence shown here is derived from an EMBL/GenBank/DDBJ whole genome shotgun (WGS) entry which is preliminary data.</text>
</comment>
<protein>
    <submittedName>
        <fullName evidence="1">Uncharacterized protein</fullName>
    </submittedName>
</protein>
<name>A0A318TX54_9BACL</name>
<dbReference type="EMBL" id="QJTJ01000002">
    <property type="protein sequence ID" value="PYF08500.1"/>
    <property type="molecule type" value="Genomic_DNA"/>
</dbReference>
<dbReference type="AlphaFoldDB" id="A0A318TX54"/>